<sequence length="300" mass="31554">MDSPDLLLAGEFMCTAARLLERRLAALQAGPATGPGAIAVFDALDGYRNDDGGLGHALEPDVRAAASQPLAVDFGLEAAEQAVRAAWGEPGVRERGLRFATALLPFLDSVAEPGGGLPIVLDTITEAPRADHWGDGDFPAGINPTANIVARLRLLGASSTWLDSADAYCKAGIDRAVGEGTLDGHSLANTLRYLEHTPDREWADAHVRTIAEGLAGMDFFHLHPAEGYGVTPVDLAPLPDDRWRALFPAGAVEAHLDVLAAAQQDDGGWPIAWTAPGPAATLEWRGVVTARAVRASAARR</sequence>
<name>A0A263D3K0_9PSEU</name>
<evidence type="ECO:0000313" key="1">
    <source>
        <dbReference type="EMBL" id="OZM72197.1"/>
    </source>
</evidence>
<reference evidence="1 2" key="1">
    <citation type="submission" date="2017-07" db="EMBL/GenBank/DDBJ databases">
        <title>Amycolatopsis antarcticus sp. nov., isolated from the surface of an Antarcticus brown macroalga.</title>
        <authorList>
            <person name="Wang J."/>
            <person name="Leiva S."/>
            <person name="Huang J."/>
            <person name="Huang Y."/>
        </authorList>
    </citation>
    <scope>NUCLEOTIDE SEQUENCE [LARGE SCALE GENOMIC DNA]</scope>
    <source>
        <strain evidence="1 2">AU-G6</strain>
    </source>
</reference>
<dbReference type="AlphaFoldDB" id="A0A263D3K0"/>
<organism evidence="1 2">
    <name type="scientific">Amycolatopsis antarctica</name>
    <dbReference type="NCBI Taxonomy" id="1854586"/>
    <lineage>
        <taxon>Bacteria</taxon>
        <taxon>Bacillati</taxon>
        <taxon>Actinomycetota</taxon>
        <taxon>Actinomycetes</taxon>
        <taxon>Pseudonocardiales</taxon>
        <taxon>Pseudonocardiaceae</taxon>
        <taxon>Amycolatopsis</taxon>
    </lineage>
</organism>
<gene>
    <name evidence="1" type="ORF">CFN78_16870</name>
</gene>
<comment type="caution">
    <text evidence="1">The sequence shown here is derived from an EMBL/GenBank/DDBJ whole genome shotgun (WGS) entry which is preliminary data.</text>
</comment>
<dbReference type="EMBL" id="NKYE01000009">
    <property type="protein sequence ID" value="OZM72197.1"/>
    <property type="molecule type" value="Genomic_DNA"/>
</dbReference>
<dbReference type="InParanoid" id="A0A263D3K0"/>
<evidence type="ECO:0008006" key="3">
    <source>
        <dbReference type="Google" id="ProtNLM"/>
    </source>
</evidence>
<dbReference type="Proteomes" id="UP000242444">
    <property type="component" value="Unassembled WGS sequence"/>
</dbReference>
<evidence type="ECO:0000313" key="2">
    <source>
        <dbReference type="Proteomes" id="UP000242444"/>
    </source>
</evidence>
<protein>
    <recommendedName>
        <fullName evidence="3">Prenyltransferase</fullName>
    </recommendedName>
</protein>
<accession>A0A263D3K0</accession>
<proteinExistence type="predicted"/>
<keyword evidence="2" id="KW-1185">Reference proteome</keyword>